<feature type="transmembrane region" description="Helical" evidence="1">
    <location>
        <begin position="255"/>
        <end position="275"/>
    </location>
</feature>
<organism evidence="2 3">
    <name type="scientific">Virgibacillus indicus</name>
    <dbReference type="NCBI Taxonomy" id="2024554"/>
    <lineage>
        <taxon>Bacteria</taxon>
        <taxon>Bacillati</taxon>
        <taxon>Bacillota</taxon>
        <taxon>Bacilli</taxon>
        <taxon>Bacillales</taxon>
        <taxon>Bacillaceae</taxon>
        <taxon>Virgibacillus</taxon>
    </lineage>
</organism>
<name>A0A265N7B5_9BACI</name>
<feature type="transmembrane region" description="Helical" evidence="1">
    <location>
        <begin position="408"/>
        <end position="435"/>
    </location>
</feature>
<evidence type="ECO:0000256" key="1">
    <source>
        <dbReference type="SAM" id="Phobius"/>
    </source>
</evidence>
<gene>
    <name evidence="2" type="ORF">CIL03_14410</name>
</gene>
<dbReference type="OrthoDB" id="138672at2"/>
<evidence type="ECO:0000313" key="2">
    <source>
        <dbReference type="EMBL" id="OZU87892.1"/>
    </source>
</evidence>
<feature type="transmembrane region" description="Helical" evidence="1">
    <location>
        <begin position="441"/>
        <end position="462"/>
    </location>
</feature>
<reference evidence="2 3" key="1">
    <citation type="submission" date="2017-08" db="EMBL/GenBank/DDBJ databases">
        <title>Virgibacillus indicus sp. nov. and Virgibacillus profoundi sp. nov, two moderately halophilic bacteria isolated from marine sediment by using the Microfluidic Streak Plate.</title>
        <authorList>
            <person name="Xu B."/>
            <person name="Hu B."/>
            <person name="Wang J."/>
            <person name="Zhu Y."/>
            <person name="Huang L."/>
            <person name="Du W."/>
            <person name="Huang Y."/>
        </authorList>
    </citation>
    <scope>NUCLEOTIDE SEQUENCE [LARGE SCALE GENOMIC DNA]</scope>
    <source>
        <strain evidence="2 3">IO3-P2-C2</strain>
    </source>
</reference>
<feature type="transmembrane region" description="Helical" evidence="1">
    <location>
        <begin position="115"/>
        <end position="140"/>
    </location>
</feature>
<feature type="transmembrane region" description="Helical" evidence="1">
    <location>
        <begin position="66"/>
        <end position="94"/>
    </location>
</feature>
<proteinExistence type="predicted"/>
<dbReference type="RefSeq" id="WP_094886580.1">
    <property type="nucleotide sequence ID" value="NZ_NPMS01000007.1"/>
</dbReference>
<keyword evidence="3" id="KW-1185">Reference proteome</keyword>
<dbReference type="Proteomes" id="UP000216498">
    <property type="component" value="Unassembled WGS sequence"/>
</dbReference>
<evidence type="ECO:0000313" key="3">
    <source>
        <dbReference type="Proteomes" id="UP000216498"/>
    </source>
</evidence>
<protein>
    <submittedName>
        <fullName evidence="2">Uncharacterized protein</fullName>
    </submittedName>
</protein>
<feature type="transmembrane region" description="Helical" evidence="1">
    <location>
        <begin position="26"/>
        <end position="46"/>
    </location>
</feature>
<feature type="transmembrane region" description="Helical" evidence="1">
    <location>
        <begin position="366"/>
        <end position="387"/>
    </location>
</feature>
<keyword evidence="1" id="KW-0812">Transmembrane</keyword>
<dbReference type="AlphaFoldDB" id="A0A265N7B5"/>
<dbReference type="Pfam" id="PF16949">
    <property type="entry name" value="ABC_tran_2"/>
    <property type="match status" value="1"/>
</dbReference>
<dbReference type="InterPro" id="IPR031599">
    <property type="entry name" value="ABC_tran_2"/>
</dbReference>
<sequence length="545" mass="61654">MHKTWVLIKTMLKMQYSKAGGNSSQIWLLAIVIIFSIPLLALYIGILQNLISELYNVLQPLGQDSIIPGLLFLSIHMLLFLISLITVISAFYFAEDIESFIPFPLKAYQLLLGKAASPFLYLYLTSGAFFLPAFFIYGMVSDASLIFYFYGIILFILLPIIPFTVASILLMIVMRFVNIAKNKDRSKVLAGIFSLAFIIFINVVIRLNTNSNEMMADLAKFIQEKDGLLQMATSFYPPALFSTRALNETASSEGFLFFLLMIGLSLGAFFLFIWLGELFYLKGVLGLGSGNKRKISQKKMKKQITARPVWLAYIQKEIRIILRTPTFLMQCVIQSLFGPIFILILLMLDTANLSGFMNLFSEKHSILMLFIATLLILGGNATSISSISREGKSWHANLFLPLATKQIFYSKILTAWLINLLSIILILIIFIWLLHVPGEMIIIWLILALVANWFTSSLGTYLDFLKPKLNWTDEQEIFKARMIAFIALLLEAGIFGIIVLILWNIGVLEGLYTTSFILFLCLMAAIFTVQLLLNKKIKANEHQHI</sequence>
<feature type="transmembrane region" description="Helical" evidence="1">
    <location>
        <begin position="511"/>
        <end position="533"/>
    </location>
</feature>
<feature type="transmembrane region" description="Helical" evidence="1">
    <location>
        <begin position="326"/>
        <end position="346"/>
    </location>
</feature>
<keyword evidence="1" id="KW-0472">Membrane</keyword>
<feature type="transmembrane region" description="Helical" evidence="1">
    <location>
        <begin position="483"/>
        <end position="505"/>
    </location>
</feature>
<feature type="transmembrane region" description="Helical" evidence="1">
    <location>
        <begin position="188"/>
        <end position="205"/>
    </location>
</feature>
<accession>A0A265N7B5</accession>
<keyword evidence="1" id="KW-1133">Transmembrane helix</keyword>
<dbReference type="EMBL" id="NPMS01000007">
    <property type="protein sequence ID" value="OZU87892.1"/>
    <property type="molecule type" value="Genomic_DNA"/>
</dbReference>
<comment type="caution">
    <text evidence="2">The sequence shown here is derived from an EMBL/GenBank/DDBJ whole genome shotgun (WGS) entry which is preliminary data.</text>
</comment>
<feature type="transmembrane region" description="Helical" evidence="1">
    <location>
        <begin position="146"/>
        <end position="176"/>
    </location>
</feature>